<evidence type="ECO:0000313" key="2">
    <source>
        <dbReference type="EMBL" id="KAF3447628.1"/>
    </source>
</evidence>
<gene>
    <name evidence="2" type="ORF">FNV43_RR12815</name>
</gene>
<name>A0A8K0H945_9ROSA</name>
<accession>A0A8K0H945</accession>
<sequence>MKVFPPLFEKQDSRRHASRRPRDRFASRHEAPHWSHDRSSPRLFEHDPKFPSRRPAYFHLHTASPSAKKKNSRFRTPRLASGSVVQLLPSSSPTKNPDDDMLSPHEPSSIPTGTDC</sequence>
<feature type="compositionally biased region" description="Basic and acidic residues" evidence="1">
    <location>
        <begin position="23"/>
        <end position="50"/>
    </location>
</feature>
<evidence type="ECO:0000256" key="1">
    <source>
        <dbReference type="SAM" id="MobiDB-lite"/>
    </source>
</evidence>
<dbReference type="EMBL" id="VOIH02000005">
    <property type="protein sequence ID" value="KAF3447628.1"/>
    <property type="molecule type" value="Genomic_DNA"/>
</dbReference>
<proteinExistence type="predicted"/>
<reference evidence="2" key="1">
    <citation type="submission" date="2020-03" db="EMBL/GenBank/DDBJ databases">
        <title>A high-quality chromosome-level genome assembly of a woody plant with both climbing and erect habits, Rhamnella rubrinervis.</title>
        <authorList>
            <person name="Lu Z."/>
            <person name="Yang Y."/>
            <person name="Zhu X."/>
            <person name="Sun Y."/>
        </authorList>
    </citation>
    <scope>NUCLEOTIDE SEQUENCE</scope>
    <source>
        <strain evidence="2">BYM</strain>
        <tissue evidence="2">Leaf</tissue>
    </source>
</reference>
<feature type="compositionally biased region" description="Basic residues" evidence="1">
    <location>
        <begin position="67"/>
        <end position="76"/>
    </location>
</feature>
<dbReference type="Proteomes" id="UP000796880">
    <property type="component" value="Unassembled WGS sequence"/>
</dbReference>
<keyword evidence="3" id="KW-1185">Reference proteome</keyword>
<organism evidence="2 3">
    <name type="scientific">Rhamnella rubrinervis</name>
    <dbReference type="NCBI Taxonomy" id="2594499"/>
    <lineage>
        <taxon>Eukaryota</taxon>
        <taxon>Viridiplantae</taxon>
        <taxon>Streptophyta</taxon>
        <taxon>Embryophyta</taxon>
        <taxon>Tracheophyta</taxon>
        <taxon>Spermatophyta</taxon>
        <taxon>Magnoliopsida</taxon>
        <taxon>eudicotyledons</taxon>
        <taxon>Gunneridae</taxon>
        <taxon>Pentapetalae</taxon>
        <taxon>rosids</taxon>
        <taxon>fabids</taxon>
        <taxon>Rosales</taxon>
        <taxon>Rhamnaceae</taxon>
        <taxon>rhamnoid group</taxon>
        <taxon>Rhamneae</taxon>
        <taxon>Rhamnella</taxon>
    </lineage>
</organism>
<comment type="caution">
    <text evidence="2">The sequence shown here is derived from an EMBL/GenBank/DDBJ whole genome shotgun (WGS) entry which is preliminary data.</text>
</comment>
<evidence type="ECO:0000313" key="3">
    <source>
        <dbReference type="Proteomes" id="UP000796880"/>
    </source>
</evidence>
<protein>
    <submittedName>
        <fullName evidence="2">Uncharacterized protein</fullName>
    </submittedName>
</protein>
<feature type="region of interest" description="Disordered" evidence="1">
    <location>
        <begin position="1"/>
        <end position="116"/>
    </location>
</feature>
<dbReference type="AlphaFoldDB" id="A0A8K0H945"/>